<gene>
    <name evidence="2" type="ORF">CLV62_13526</name>
</gene>
<dbReference type="PANTHER" id="PTHR34585:SF22">
    <property type="entry name" value="HELIX-TURN-HELIX DOMAIN-CONTAINING PROTEIN"/>
    <property type="match status" value="1"/>
</dbReference>
<feature type="domain" description="Helix-turn-helix" evidence="1">
    <location>
        <begin position="38"/>
        <end position="86"/>
    </location>
</feature>
<dbReference type="SUPFAM" id="SSF46955">
    <property type="entry name" value="Putative DNA-binding domain"/>
    <property type="match status" value="1"/>
</dbReference>
<sequence>MDIEDNKFEKSITMILELLGELRKLLKARNRLNGENIYDNQDLCMMLKISKRSLQRLRSLGALPYMQIGQKTFYLESDVLNYIQAQIDNKKTRGESDS</sequence>
<evidence type="ECO:0000313" key="3">
    <source>
        <dbReference type="Proteomes" id="UP000247973"/>
    </source>
</evidence>
<proteinExistence type="predicted"/>
<organism evidence="2 3">
    <name type="scientific">Dysgonomonas alginatilytica</name>
    <dbReference type="NCBI Taxonomy" id="1605892"/>
    <lineage>
        <taxon>Bacteria</taxon>
        <taxon>Pseudomonadati</taxon>
        <taxon>Bacteroidota</taxon>
        <taxon>Bacteroidia</taxon>
        <taxon>Bacteroidales</taxon>
        <taxon>Dysgonomonadaceae</taxon>
        <taxon>Dysgonomonas</taxon>
    </lineage>
</organism>
<dbReference type="Pfam" id="PF12728">
    <property type="entry name" value="HTH_17"/>
    <property type="match status" value="1"/>
</dbReference>
<protein>
    <submittedName>
        <fullName evidence="2">Helix-turn-helix protein</fullName>
    </submittedName>
</protein>
<dbReference type="AlphaFoldDB" id="A0A2V3PL64"/>
<reference evidence="2 3" key="1">
    <citation type="submission" date="2018-03" db="EMBL/GenBank/DDBJ databases">
        <title>Genomic Encyclopedia of Archaeal and Bacterial Type Strains, Phase II (KMG-II): from individual species to whole genera.</title>
        <authorList>
            <person name="Goeker M."/>
        </authorList>
    </citation>
    <scope>NUCLEOTIDE SEQUENCE [LARGE SCALE GENOMIC DNA]</scope>
    <source>
        <strain evidence="2 3">DSM 100214</strain>
    </source>
</reference>
<dbReference type="OrthoDB" id="768005at2"/>
<evidence type="ECO:0000259" key="1">
    <source>
        <dbReference type="Pfam" id="PF12728"/>
    </source>
</evidence>
<evidence type="ECO:0000313" key="2">
    <source>
        <dbReference type="EMBL" id="PXV59454.1"/>
    </source>
</evidence>
<dbReference type="InterPro" id="IPR009061">
    <property type="entry name" value="DNA-bd_dom_put_sf"/>
</dbReference>
<comment type="caution">
    <text evidence="2">The sequence shown here is derived from an EMBL/GenBank/DDBJ whole genome shotgun (WGS) entry which is preliminary data.</text>
</comment>
<name>A0A2V3PL64_9BACT</name>
<dbReference type="EMBL" id="QICL01000035">
    <property type="protein sequence ID" value="PXV59454.1"/>
    <property type="molecule type" value="Genomic_DNA"/>
</dbReference>
<dbReference type="RefSeq" id="WP_110312303.1">
    <property type="nucleotide sequence ID" value="NZ_QICL01000035.1"/>
</dbReference>
<dbReference type="PANTHER" id="PTHR34585">
    <property type="match status" value="1"/>
</dbReference>
<keyword evidence="3" id="KW-1185">Reference proteome</keyword>
<dbReference type="InterPro" id="IPR041657">
    <property type="entry name" value="HTH_17"/>
</dbReference>
<accession>A0A2V3PL64</accession>
<dbReference type="Proteomes" id="UP000247973">
    <property type="component" value="Unassembled WGS sequence"/>
</dbReference>